<protein>
    <submittedName>
        <fullName evidence="1">(northern house mosquito) hypothetical protein</fullName>
    </submittedName>
</protein>
<dbReference type="EMBL" id="HBUE01168491">
    <property type="protein sequence ID" value="CAG6513730.1"/>
    <property type="molecule type" value="Transcribed_RNA"/>
</dbReference>
<sequence>MRSIPGTMAAGTGGVAGRGEVGSLVGANGGFISGNLEYRFSFGESNFISRSFERRDSTHSCMHSHVLALKRATSVLSVITNSNSCSTDTRACETCWTVCSDRDHSGLCDGACRGSR</sequence>
<dbReference type="EMBL" id="HBUE01168493">
    <property type="protein sequence ID" value="CAG6513734.1"/>
    <property type="molecule type" value="Transcribed_RNA"/>
</dbReference>
<dbReference type="EMBL" id="HBUE01273842">
    <property type="protein sequence ID" value="CAG6565214.1"/>
    <property type="molecule type" value="Transcribed_RNA"/>
</dbReference>
<reference evidence="1" key="1">
    <citation type="submission" date="2021-05" db="EMBL/GenBank/DDBJ databases">
        <authorList>
            <person name="Alioto T."/>
            <person name="Alioto T."/>
            <person name="Gomez Garrido J."/>
        </authorList>
    </citation>
    <scope>NUCLEOTIDE SEQUENCE</scope>
</reference>
<name>A0A8D8J287_CULPI</name>
<dbReference type="EMBL" id="HBUE01000718">
    <property type="protein sequence ID" value="CAG6443663.1"/>
    <property type="molecule type" value="Transcribed_RNA"/>
</dbReference>
<evidence type="ECO:0000313" key="1">
    <source>
        <dbReference type="EMBL" id="CAG6565214.1"/>
    </source>
</evidence>
<dbReference type="EMBL" id="HBUE01168492">
    <property type="protein sequence ID" value="CAG6513732.1"/>
    <property type="molecule type" value="Transcribed_RNA"/>
</dbReference>
<proteinExistence type="predicted"/>
<organism evidence="1">
    <name type="scientific">Culex pipiens</name>
    <name type="common">House mosquito</name>
    <dbReference type="NCBI Taxonomy" id="7175"/>
    <lineage>
        <taxon>Eukaryota</taxon>
        <taxon>Metazoa</taxon>
        <taxon>Ecdysozoa</taxon>
        <taxon>Arthropoda</taxon>
        <taxon>Hexapoda</taxon>
        <taxon>Insecta</taxon>
        <taxon>Pterygota</taxon>
        <taxon>Neoptera</taxon>
        <taxon>Endopterygota</taxon>
        <taxon>Diptera</taxon>
        <taxon>Nematocera</taxon>
        <taxon>Culicoidea</taxon>
        <taxon>Culicidae</taxon>
        <taxon>Culicinae</taxon>
        <taxon>Culicini</taxon>
        <taxon>Culex</taxon>
        <taxon>Culex</taxon>
    </lineage>
</organism>
<dbReference type="AlphaFoldDB" id="A0A8D8J287"/>
<dbReference type="EMBL" id="HBUE01273840">
    <property type="protein sequence ID" value="CAG6565210.1"/>
    <property type="molecule type" value="Transcribed_RNA"/>
</dbReference>
<dbReference type="EMBL" id="HBUE01273841">
    <property type="protein sequence ID" value="CAG6565212.1"/>
    <property type="molecule type" value="Transcribed_RNA"/>
</dbReference>
<accession>A0A8D8J287</accession>